<reference evidence="1 2" key="1">
    <citation type="journal article" date="2013" name="PLoS ONE">
        <title>Assembly-driven community genomics of a hypersaline microbial ecosystem.</title>
        <authorList>
            <person name="Podell S."/>
            <person name="Ugalde J.A."/>
            <person name="Narasingarao P."/>
            <person name="Banfield J.F."/>
            <person name="Heidelberg K.B."/>
            <person name="Allen E.E."/>
        </authorList>
    </citation>
    <scope>NUCLEOTIDE SEQUENCE [LARGE SCALE GENOMIC DNA]</scope>
    <source>
        <strain evidence="2">J07HQW1</strain>
    </source>
</reference>
<gene>
    <name evidence="1" type="ORF">J07HQW1_03332</name>
</gene>
<accession>U1PM13</accession>
<dbReference type="EMBL" id="KE356560">
    <property type="protein sequence ID" value="ERG93271.1"/>
    <property type="molecule type" value="Genomic_DNA"/>
</dbReference>
<dbReference type="AlphaFoldDB" id="U1PM13"/>
<evidence type="ECO:0000313" key="1">
    <source>
        <dbReference type="EMBL" id="ERG93271.1"/>
    </source>
</evidence>
<organism evidence="1 2">
    <name type="scientific">Haloquadratum walsbyi J07HQW1</name>
    <dbReference type="NCBI Taxonomy" id="1238424"/>
    <lineage>
        <taxon>Archaea</taxon>
        <taxon>Methanobacteriati</taxon>
        <taxon>Methanobacteriota</taxon>
        <taxon>Stenosarchaea group</taxon>
        <taxon>Halobacteria</taxon>
        <taxon>Halobacteriales</taxon>
        <taxon>Haloferacaceae</taxon>
        <taxon>Haloquadratum</taxon>
    </lineage>
</organism>
<protein>
    <submittedName>
        <fullName evidence="1">Uncharacterized protein</fullName>
    </submittedName>
</protein>
<name>U1PM13_9EURY</name>
<dbReference type="HOGENOM" id="CLU_2366150_0_0_2"/>
<sequence length="86" mass="9316">MLFVPQGLRSVSPDSELLTLLLIARCLLFDSSKGTLFPACADTHTHTYTRTATCRALGSIGVRTDVPTLTLTDTPLSNTNIRNLPL</sequence>
<dbReference type="Proteomes" id="UP000030649">
    <property type="component" value="Unassembled WGS sequence"/>
</dbReference>
<evidence type="ECO:0000313" key="2">
    <source>
        <dbReference type="Proteomes" id="UP000030649"/>
    </source>
</evidence>
<proteinExistence type="predicted"/>